<dbReference type="InterPro" id="IPR014756">
    <property type="entry name" value="Ig_E-set"/>
</dbReference>
<proteinExistence type="predicted"/>
<dbReference type="InterPro" id="IPR006311">
    <property type="entry name" value="TAT_signal"/>
</dbReference>
<dbReference type="SUPFAM" id="SSF56524">
    <property type="entry name" value="Oxidoreductase molybdopterin-binding domain"/>
    <property type="match status" value="1"/>
</dbReference>
<dbReference type="EC" id="1.8.3.1" evidence="7"/>
<name>A0ABN8VYA5_9BACT</name>
<evidence type="ECO:0000256" key="2">
    <source>
        <dbReference type="ARBA" id="ARBA00022505"/>
    </source>
</evidence>
<dbReference type="EMBL" id="OX336137">
    <property type="protein sequence ID" value="CAI2717118.1"/>
    <property type="molecule type" value="Genomic_DNA"/>
</dbReference>
<dbReference type="PROSITE" id="PS51318">
    <property type="entry name" value="TAT"/>
    <property type="match status" value="1"/>
</dbReference>
<dbReference type="Gene3D" id="2.60.40.650">
    <property type="match status" value="1"/>
</dbReference>
<evidence type="ECO:0000259" key="5">
    <source>
        <dbReference type="Pfam" id="PF00174"/>
    </source>
</evidence>
<keyword evidence="8" id="KW-1185">Reference proteome</keyword>
<evidence type="ECO:0000256" key="3">
    <source>
        <dbReference type="ARBA" id="ARBA00022723"/>
    </source>
</evidence>
<keyword evidence="4 7" id="KW-0560">Oxidoreductase</keyword>
<comment type="cofactor">
    <cofactor evidence="1">
        <name>Mo-molybdopterin</name>
        <dbReference type="ChEBI" id="CHEBI:71302"/>
    </cofactor>
</comment>
<evidence type="ECO:0000313" key="7">
    <source>
        <dbReference type="EMBL" id="CAI2717118.1"/>
    </source>
</evidence>
<dbReference type="InterPro" id="IPR005066">
    <property type="entry name" value="MoCF_OxRdtse_dimer"/>
</dbReference>
<dbReference type="Gene3D" id="3.90.420.10">
    <property type="entry name" value="Oxidoreductase, molybdopterin-binding domain"/>
    <property type="match status" value="1"/>
</dbReference>
<organism evidence="7 8">
    <name type="scientific">Nitrospina watsonii</name>
    <dbReference type="NCBI Taxonomy" id="1323948"/>
    <lineage>
        <taxon>Bacteria</taxon>
        <taxon>Pseudomonadati</taxon>
        <taxon>Nitrospinota/Tectimicrobiota group</taxon>
        <taxon>Nitrospinota</taxon>
        <taxon>Nitrospinia</taxon>
        <taxon>Nitrospinales</taxon>
        <taxon>Nitrospinaceae</taxon>
        <taxon>Nitrospina</taxon>
    </lineage>
</organism>
<dbReference type="PANTHER" id="PTHR19372:SF7">
    <property type="entry name" value="SULFITE OXIDASE, MITOCHONDRIAL"/>
    <property type="match status" value="1"/>
</dbReference>
<dbReference type="Proteomes" id="UP001157733">
    <property type="component" value="Chromosome"/>
</dbReference>
<dbReference type="PRINTS" id="PR00407">
    <property type="entry name" value="EUMOPTERIN"/>
</dbReference>
<dbReference type="InterPro" id="IPR008335">
    <property type="entry name" value="Mopterin_OxRdtase_euk"/>
</dbReference>
<dbReference type="InterPro" id="IPR000572">
    <property type="entry name" value="OxRdtase_Mopterin-bd_dom"/>
</dbReference>
<keyword evidence="3" id="KW-0479">Metal-binding</keyword>
<feature type="domain" description="Moybdenum cofactor oxidoreductase dimerisation" evidence="6">
    <location>
        <begin position="316"/>
        <end position="434"/>
    </location>
</feature>
<dbReference type="CDD" id="cd02110">
    <property type="entry name" value="SO_family_Moco_dimer"/>
    <property type="match status" value="1"/>
</dbReference>
<feature type="domain" description="Oxidoreductase molybdopterin-binding" evidence="5">
    <location>
        <begin position="124"/>
        <end position="290"/>
    </location>
</feature>
<dbReference type="RefSeq" id="WP_282010083.1">
    <property type="nucleotide sequence ID" value="NZ_OX336137.1"/>
</dbReference>
<evidence type="ECO:0000313" key="8">
    <source>
        <dbReference type="Proteomes" id="UP001157733"/>
    </source>
</evidence>
<dbReference type="InterPro" id="IPR036374">
    <property type="entry name" value="OxRdtase_Mopterin-bd_sf"/>
</dbReference>
<dbReference type="PANTHER" id="PTHR19372">
    <property type="entry name" value="SULFITE REDUCTASE"/>
    <property type="match status" value="1"/>
</dbReference>
<evidence type="ECO:0000256" key="4">
    <source>
        <dbReference type="ARBA" id="ARBA00023002"/>
    </source>
</evidence>
<evidence type="ECO:0000256" key="1">
    <source>
        <dbReference type="ARBA" id="ARBA00001924"/>
    </source>
</evidence>
<gene>
    <name evidence="7" type="ORF">NSPWAT_0259</name>
</gene>
<evidence type="ECO:0000259" key="6">
    <source>
        <dbReference type="Pfam" id="PF03404"/>
    </source>
</evidence>
<dbReference type="GO" id="GO:0008482">
    <property type="term" value="F:sulfite oxidase activity"/>
    <property type="evidence" value="ECO:0007669"/>
    <property type="project" value="UniProtKB-EC"/>
</dbReference>
<dbReference type="Pfam" id="PF03404">
    <property type="entry name" value="Mo-co_dimer"/>
    <property type="match status" value="1"/>
</dbReference>
<dbReference type="SUPFAM" id="SSF81296">
    <property type="entry name" value="E set domains"/>
    <property type="match status" value="1"/>
</dbReference>
<sequence length="435" mass="48084">MPGKKERGLFELYDTDPEKADWELWGREADPVSRRGFLKDTGLAFMALTVGAHIPYARFMPQGLIPVALADAGGAPVIEGKSGLIVHNERPVNAETPPHWLDADVTPNEHFFVRNNGLPPVATDTPGAWSFTVDGEVHRPLTLTLADLQHKFKEHTFALQIECGGNGRAGFYPSAKGNQWRFGAVGCARFTGVRLGDVLKAAGVKASAVYTGYYGADLHLSGDPNKASISRGTPIAKALEEHTLIAWAMNDEPLPLMNGFPLRLVTPGWPGSTSPKWLRRIWVRDRVHDGMKMDKYRVPRYPVQPGAKVPQEDMTIIESMPVKSLITSPETGIVLKQGQVLNLRGHAWAGDRSVAAMHVSIDFGATWQGAPLKEPVNRYAWQRWQTQVRFPEPGYYEVWARATDEEGVMQPMVVPGWNPSGYLNNAMHRIAVTVQ</sequence>
<reference evidence="7 8" key="1">
    <citation type="submission" date="2022-09" db="EMBL/GenBank/DDBJ databases">
        <authorList>
            <person name="Kop L."/>
        </authorList>
    </citation>
    <scope>NUCLEOTIDE SEQUENCE [LARGE SCALE GENOMIC DNA]</scope>
    <source>
        <strain evidence="7 8">347</strain>
    </source>
</reference>
<protein>
    <submittedName>
        <fullName evidence="7">Sulfite:cytochrome c oxidoreductase, subunit A</fullName>
        <ecNumber evidence="7">1.8.3.1</ecNumber>
    </submittedName>
</protein>
<keyword evidence="2" id="KW-0500">Molybdenum</keyword>
<dbReference type="Pfam" id="PF00174">
    <property type="entry name" value="Oxidored_molyb"/>
    <property type="match status" value="1"/>
</dbReference>
<accession>A0ABN8VYA5</accession>